<keyword evidence="2" id="KW-1185">Reference proteome</keyword>
<gene>
    <name evidence="1" type="ORF">B2M20_02980</name>
</gene>
<reference evidence="1 2" key="1">
    <citation type="submission" date="2017-02" db="EMBL/GenBank/DDBJ databases">
        <title>Genome sequence of the nitrite-oxidizing bacterium Nitrobacter vulgaris strain Ab1.</title>
        <authorList>
            <person name="Mellbye B.L."/>
            <person name="Davis E.W."/>
            <person name="Spieck E."/>
            <person name="Chang J.H."/>
            <person name="Bottomley P.J."/>
            <person name="Sayavedra-Soto L.A."/>
        </authorList>
    </citation>
    <scope>NUCLEOTIDE SEQUENCE [LARGE SCALE GENOMIC DNA]</scope>
    <source>
        <strain evidence="1 2">Ab1</strain>
    </source>
</reference>
<evidence type="ECO:0000313" key="2">
    <source>
        <dbReference type="Proteomes" id="UP000189940"/>
    </source>
</evidence>
<organism evidence="1 2">
    <name type="scientific">Nitrobacter vulgaris</name>
    <dbReference type="NCBI Taxonomy" id="29421"/>
    <lineage>
        <taxon>Bacteria</taxon>
        <taxon>Pseudomonadati</taxon>
        <taxon>Pseudomonadota</taxon>
        <taxon>Alphaproteobacteria</taxon>
        <taxon>Hyphomicrobiales</taxon>
        <taxon>Nitrobacteraceae</taxon>
        <taxon>Nitrobacter</taxon>
    </lineage>
</organism>
<dbReference type="STRING" id="29421.B2M20_02980"/>
<proteinExistence type="predicted"/>
<sequence length="67" mass="7680">MNNPVKAPIPKPQPKSWLNPVIMNLRPAITPMNKNAARNCQGQFLSRICISLEYPFMRGLSAIMWQR</sequence>
<dbReference type="Proteomes" id="UP000189940">
    <property type="component" value="Unassembled WGS sequence"/>
</dbReference>
<accession>A0A1V4I362</accession>
<comment type="caution">
    <text evidence="1">The sequence shown here is derived from an EMBL/GenBank/DDBJ whole genome shotgun (WGS) entry which is preliminary data.</text>
</comment>
<dbReference type="AlphaFoldDB" id="A0A1V4I362"/>
<name>A0A1V4I362_NITVU</name>
<protein>
    <submittedName>
        <fullName evidence="1">Uncharacterized protein</fullName>
    </submittedName>
</protein>
<dbReference type="EMBL" id="MWPQ01000006">
    <property type="protein sequence ID" value="OPH84252.1"/>
    <property type="molecule type" value="Genomic_DNA"/>
</dbReference>
<evidence type="ECO:0000313" key="1">
    <source>
        <dbReference type="EMBL" id="OPH84252.1"/>
    </source>
</evidence>